<dbReference type="InterPro" id="IPR018365">
    <property type="entry name" value="Cell_cycle_FtsW-rel_CS"/>
</dbReference>
<keyword evidence="5 13" id="KW-0812">Transmembrane</keyword>
<dbReference type="PANTHER" id="PTHR30474">
    <property type="entry name" value="CELL CYCLE PROTEIN"/>
    <property type="match status" value="1"/>
</dbReference>
<keyword evidence="2" id="KW-1003">Cell membrane</keyword>
<dbReference type="GO" id="GO:0008360">
    <property type="term" value="P:regulation of cell shape"/>
    <property type="evidence" value="ECO:0007669"/>
    <property type="project" value="UniProtKB-KW"/>
</dbReference>
<keyword evidence="6" id="KW-0133">Cell shape</keyword>
<keyword evidence="8 13" id="KW-1133">Transmembrane helix</keyword>
<dbReference type="PROSITE" id="PS00428">
    <property type="entry name" value="FTSW_RODA_SPOVE"/>
    <property type="match status" value="1"/>
</dbReference>
<feature type="transmembrane region" description="Helical" evidence="13">
    <location>
        <begin position="360"/>
        <end position="387"/>
    </location>
</feature>
<evidence type="ECO:0000256" key="11">
    <source>
        <dbReference type="ARBA" id="ARBA00032370"/>
    </source>
</evidence>
<name>A0A4R1M0P6_9SPHI</name>
<organism evidence="14 15">
    <name type="scientific">Albibacterium bauzanense</name>
    <dbReference type="NCBI Taxonomy" id="653929"/>
    <lineage>
        <taxon>Bacteria</taxon>
        <taxon>Pseudomonadati</taxon>
        <taxon>Bacteroidota</taxon>
        <taxon>Sphingobacteriia</taxon>
        <taxon>Sphingobacteriales</taxon>
        <taxon>Sphingobacteriaceae</taxon>
        <taxon>Albibacterium</taxon>
    </lineage>
</organism>
<evidence type="ECO:0000313" key="14">
    <source>
        <dbReference type="EMBL" id="TCK85478.1"/>
    </source>
</evidence>
<reference evidence="14 15" key="1">
    <citation type="submission" date="2019-03" db="EMBL/GenBank/DDBJ databases">
        <title>Genomic Encyclopedia of Archaeal and Bacterial Type Strains, Phase II (KMG-II): from individual species to whole genera.</title>
        <authorList>
            <person name="Goeker M."/>
        </authorList>
    </citation>
    <scope>NUCLEOTIDE SEQUENCE [LARGE SCALE GENOMIC DNA]</scope>
    <source>
        <strain evidence="14 15">DSM 22554</strain>
    </source>
</reference>
<sequence>MTNTNRKFFGSDIDWLTIFLWLALCVIGWFNIHAAVYDIENPSILSLNTNYGKQFIFILSAIVLGVVILVIDSRFYSSIAPVFYVITLLLLIVVLFIGRNVGGNQAWIELGLFRLQPSEFAKLAACLMLAKYLNINSTKNPNLQTLAVGILLLLIPVILIMLQPDTGSALTFFALIFVFYREGYVPGKVLLIGGISIALFVLTLLYTEWIVIAIVGLLTIAVIYFSKKTRSNIISSVVIFISASIYVLGVDFAYNNILQSHQRNRVEVLLGKIDDPRGEGYNVNQSLIAIGSGQLLGKGYLEGTQTKYNFVPEQSTDFIFCTIGEEWGFVGSATLVLIYVGLLLRLIHIAERQRSSFARIYGYGVVSILFFHFFINIGMTLGIVPVIGIPLPFISYGGSSLWSFTILLFILIKLDANRKGLFNIQSI</sequence>
<evidence type="ECO:0000256" key="9">
    <source>
        <dbReference type="ARBA" id="ARBA00023136"/>
    </source>
</evidence>
<keyword evidence="9 13" id="KW-0472">Membrane</keyword>
<feature type="transmembrane region" description="Helical" evidence="13">
    <location>
        <begin position="78"/>
        <end position="97"/>
    </location>
</feature>
<proteinExistence type="predicted"/>
<dbReference type="RefSeq" id="WP_132221710.1">
    <property type="nucleotide sequence ID" value="NZ_SMGO01000001.1"/>
</dbReference>
<keyword evidence="10" id="KW-0961">Cell wall biogenesis/degradation</keyword>
<evidence type="ECO:0000256" key="6">
    <source>
        <dbReference type="ARBA" id="ARBA00022960"/>
    </source>
</evidence>
<evidence type="ECO:0000256" key="7">
    <source>
        <dbReference type="ARBA" id="ARBA00022984"/>
    </source>
</evidence>
<feature type="transmembrane region" description="Helical" evidence="13">
    <location>
        <begin position="327"/>
        <end position="348"/>
    </location>
</feature>
<evidence type="ECO:0000256" key="4">
    <source>
        <dbReference type="ARBA" id="ARBA00022679"/>
    </source>
</evidence>
<evidence type="ECO:0000256" key="1">
    <source>
        <dbReference type="ARBA" id="ARBA00004141"/>
    </source>
</evidence>
<protein>
    <recommendedName>
        <fullName evidence="12">Cell wall polymerase</fullName>
    </recommendedName>
    <alternativeName>
        <fullName evidence="11">Peptidoglycan polymerase</fullName>
    </alternativeName>
</protein>
<dbReference type="AlphaFoldDB" id="A0A4R1M0P6"/>
<dbReference type="GO" id="GO:0051301">
    <property type="term" value="P:cell division"/>
    <property type="evidence" value="ECO:0007669"/>
    <property type="project" value="InterPro"/>
</dbReference>
<keyword evidence="3" id="KW-0328">Glycosyltransferase</keyword>
<comment type="subcellular location">
    <subcellularLocation>
        <location evidence="1">Membrane</location>
        <topology evidence="1">Multi-pass membrane protein</topology>
    </subcellularLocation>
</comment>
<dbReference type="OrthoDB" id="9768187at2"/>
<evidence type="ECO:0000256" key="13">
    <source>
        <dbReference type="SAM" id="Phobius"/>
    </source>
</evidence>
<feature type="transmembrane region" description="Helical" evidence="13">
    <location>
        <begin position="183"/>
        <end position="203"/>
    </location>
</feature>
<feature type="transmembrane region" description="Helical" evidence="13">
    <location>
        <begin position="52"/>
        <end position="71"/>
    </location>
</feature>
<dbReference type="InterPro" id="IPR001182">
    <property type="entry name" value="FtsW/RodA"/>
</dbReference>
<evidence type="ECO:0000256" key="2">
    <source>
        <dbReference type="ARBA" id="ARBA00022475"/>
    </source>
</evidence>
<dbReference type="InterPro" id="IPR011923">
    <property type="entry name" value="RodA/MrdB"/>
</dbReference>
<evidence type="ECO:0000256" key="5">
    <source>
        <dbReference type="ARBA" id="ARBA00022692"/>
    </source>
</evidence>
<feature type="transmembrane region" description="Helical" evidence="13">
    <location>
        <begin position="393"/>
        <end position="412"/>
    </location>
</feature>
<evidence type="ECO:0000313" key="15">
    <source>
        <dbReference type="Proteomes" id="UP000294616"/>
    </source>
</evidence>
<evidence type="ECO:0000256" key="8">
    <source>
        <dbReference type="ARBA" id="ARBA00022989"/>
    </source>
</evidence>
<keyword evidence="15" id="KW-1185">Reference proteome</keyword>
<evidence type="ECO:0000256" key="10">
    <source>
        <dbReference type="ARBA" id="ARBA00023316"/>
    </source>
</evidence>
<keyword evidence="7" id="KW-0573">Peptidoglycan synthesis</keyword>
<dbReference type="PANTHER" id="PTHR30474:SF1">
    <property type="entry name" value="PEPTIDOGLYCAN GLYCOSYLTRANSFERASE MRDB"/>
    <property type="match status" value="1"/>
</dbReference>
<dbReference type="NCBIfam" id="TIGR02210">
    <property type="entry name" value="rodA_shape"/>
    <property type="match status" value="1"/>
</dbReference>
<dbReference type="GO" id="GO:0015648">
    <property type="term" value="F:lipid-linked peptidoglycan transporter activity"/>
    <property type="evidence" value="ECO:0007669"/>
    <property type="project" value="TreeGrafter"/>
</dbReference>
<comment type="caution">
    <text evidence="14">The sequence shown here is derived from an EMBL/GenBank/DDBJ whole genome shotgun (WGS) entry which is preliminary data.</text>
</comment>
<dbReference type="GO" id="GO:0005886">
    <property type="term" value="C:plasma membrane"/>
    <property type="evidence" value="ECO:0007669"/>
    <property type="project" value="TreeGrafter"/>
</dbReference>
<dbReference type="EMBL" id="SMGO01000001">
    <property type="protein sequence ID" value="TCK85478.1"/>
    <property type="molecule type" value="Genomic_DNA"/>
</dbReference>
<feature type="transmembrane region" description="Helical" evidence="13">
    <location>
        <begin position="12"/>
        <end position="32"/>
    </location>
</feature>
<accession>A0A4R1M0P6</accession>
<evidence type="ECO:0000256" key="12">
    <source>
        <dbReference type="ARBA" id="ARBA00033270"/>
    </source>
</evidence>
<dbReference type="GO" id="GO:0071555">
    <property type="term" value="P:cell wall organization"/>
    <property type="evidence" value="ECO:0007669"/>
    <property type="project" value="UniProtKB-KW"/>
</dbReference>
<dbReference type="NCBIfam" id="NF037961">
    <property type="entry name" value="RodA_shape"/>
    <property type="match status" value="1"/>
</dbReference>
<dbReference type="Proteomes" id="UP000294616">
    <property type="component" value="Unassembled WGS sequence"/>
</dbReference>
<evidence type="ECO:0000256" key="3">
    <source>
        <dbReference type="ARBA" id="ARBA00022676"/>
    </source>
</evidence>
<dbReference type="GO" id="GO:0009252">
    <property type="term" value="P:peptidoglycan biosynthetic process"/>
    <property type="evidence" value="ECO:0007669"/>
    <property type="project" value="UniProtKB-KW"/>
</dbReference>
<dbReference type="GO" id="GO:0032153">
    <property type="term" value="C:cell division site"/>
    <property type="evidence" value="ECO:0007669"/>
    <property type="project" value="TreeGrafter"/>
</dbReference>
<dbReference type="Pfam" id="PF01098">
    <property type="entry name" value="FTSW_RODA_SPOVE"/>
    <property type="match status" value="1"/>
</dbReference>
<feature type="transmembrane region" description="Helical" evidence="13">
    <location>
        <begin position="233"/>
        <end position="254"/>
    </location>
</feature>
<gene>
    <name evidence="14" type="ORF">C8N28_0785</name>
</gene>
<dbReference type="GO" id="GO:0016757">
    <property type="term" value="F:glycosyltransferase activity"/>
    <property type="evidence" value="ECO:0007669"/>
    <property type="project" value="UniProtKB-KW"/>
</dbReference>
<keyword evidence="4" id="KW-0808">Transferase</keyword>
<feature type="transmembrane region" description="Helical" evidence="13">
    <location>
        <begin position="209"/>
        <end position="226"/>
    </location>
</feature>
<feature type="transmembrane region" description="Helical" evidence="13">
    <location>
        <begin position="143"/>
        <end position="162"/>
    </location>
</feature>